<keyword evidence="2" id="KW-0472">Membrane</keyword>
<feature type="transmembrane region" description="Helical" evidence="2">
    <location>
        <begin position="170"/>
        <end position="191"/>
    </location>
</feature>
<dbReference type="InterPro" id="IPR018750">
    <property type="entry name" value="DUF2306_membrane"/>
</dbReference>
<sequence>MSDVTAPPRSTAAKSTRRDRWPRRERWAVTGLLALSTVPVLAGAIRVGELASGAVMTEANARFVSDPAPVVIHIVTATVFSVLGAFQLMPSYRRRNLRRHRMTGRVVAPAGLVAALSGVWMTVFYATPAPDGVWLAVVRLVVGVCMAASIVLGVRAAVRRDIRSHRGWMIRGYAIGVGAGTQVLTSVPLLLADGLPTELWRTATMALGWLINAVIGEVIIWRGRARSVSPLAR</sequence>
<gene>
    <name evidence="3" type="ORF">J4G33_13180</name>
</gene>
<protein>
    <submittedName>
        <fullName evidence="3">DUF2306 domain-containing protein</fullName>
    </submittedName>
</protein>
<evidence type="ECO:0000313" key="3">
    <source>
        <dbReference type="EMBL" id="MBO1752759.1"/>
    </source>
</evidence>
<evidence type="ECO:0000256" key="2">
    <source>
        <dbReference type="SAM" id="Phobius"/>
    </source>
</evidence>
<dbReference type="Pfam" id="PF10067">
    <property type="entry name" value="DUF2306"/>
    <property type="match status" value="1"/>
</dbReference>
<feature type="transmembrane region" description="Helical" evidence="2">
    <location>
        <begin position="133"/>
        <end position="158"/>
    </location>
</feature>
<dbReference type="AlphaFoldDB" id="A0A939LRI5"/>
<proteinExistence type="predicted"/>
<keyword evidence="2" id="KW-0812">Transmembrane</keyword>
<keyword evidence="2" id="KW-1133">Transmembrane helix</keyword>
<dbReference type="EMBL" id="JAGEMK010000007">
    <property type="protein sequence ID" value="MBO1752759.1"/>
    <property type="molecule type" value="Genomic_DNA"/>
</dbReference>
<evidence type="ECO:0000256" key="1">
    <source>
        <dbReference type="SAM" id="MobiDB-lite"/>
    </source>
</evidence>
<evidence type="ECO:0000313" key="4">
    <source>
        <dbReference type="Proteomes" id="UP000664209"/>
    </source>
</evidence>
<feature type="transmembrane region" description="Helical" evidence="2">
    <location>
        <begin position="68"/>
        <end position="86"/>
    </location>
</feature>
<feature type="region of interest" description="Disordered" evidence="1">
    <location>
        <begin position="1"/>
        <end position="20"/>
    </location>
</feature>
<feature type="transmembrane region" description="Helical" evidence="2">
    <location>
        <begin position="106"/>
        <end position="127"/>
    </location>
</feature>
<dbReference type="RefSeq" id="WP_208056434.1">
    <property type="nucleotide sequence ID" value="NZ_JAGEMK010000007.1"/>
</dbReference>
<dbReference type="Proteomes" id="UP000664209">
    <property type="component" value="Unassembled WGS sequence"/>
</dbReference>
<name>A0A939LRI5_9CELL</name>
<keyword evidence="4" id="KW-1185">Reference proteome</keyword>
<feature type="transmembrane region" description="Helical" evidence="2">
    <location>
        <begin position="203"/>
        <end position="221"/>
    </location>
</feature>
<comment type="caution">
    <text evidence="3">The sequence shown here is derived from an EMBL/GenBank/DDBJ whole genome shotgun (WGS) entry which is preliminary data.</text>
</comment>
<accession>A0A939LRI5</accession>
<reference evidence="3" key="1">
    <citation type="submission" date="2021-03" db="EMBL/GenBank/DDBJ databases">
        <title>Actinotalea soli sp. nov., isolated from soil.</title>
        <authorList>
            <person name="Ping W."/>
            <person name="Zhang J."/>
        </authorList>
    </citation>
    <scope>NUCLEOTIDE SEQUENCE</scope>
    <source>
        <strain evidence="3">BY-33</strain>
    </source>
</reference>
<feature type="transmembrane region" description="Helical" evidence="2">
    <location>
        <begin position="27"/>
        <end position="48"/>
    </location>
</feature>
<organism evidence="3 4">
    <name type="scientific">Actinotalea soli</name>
    <dbReference type="NCBI Taxonomy" id="2819234"/>
    <lineage>
        <taxon>Bacteria</taxon>
        <taxon>Bacillati</taxon>
        <taxon>Actinomycetota</taxon>
        <taxon>Actinomycetes</taxon>
        <taxon>Micrococcales</taxon>
        <taxon>Cellulomonadaceae</taxon>
        <taxon>Actinotalea</taxon>
    </lineage>
</organism>